<dbReference type="EMBL" id="BMMF01000001">
    <property type="protein sequence ID" value="GGK18286.1"/>
    <property type="molecule type" value="Genomic_DNA"/>
</dbReference>
<protein>
    <recommendedName>
        <fullName evidence="1">HTH cro/C1-type domain-containing protein</fullName>
    </recommendedName>
</protein>
<evidence type="ECO:0000313" key="2">
    <source>
        <dbReference type="EMBL" id="GGK18286.1"/>
    </source>
</evidence>
<evidence type="ECO:0000259" key="1">
    <source>
        <dbReference type="PROSITE" id="PS50943"/>
    </source>
</evidence>
<dbReference type="SUPFAM" id="SSF47413">
    <property type="entry name" value="lambda repressor-like DNA-binding domains"/>
    <property type="match status" value="1"/>
</dbReference>
<dbReference type="InterPro" id="IPR010982">
    <property type="entry name" value="Lambda_DNA-bd_dom_sf"/>
</dbReference>
<feature type="domain" description="HTH cro/C1-type" evidence="1">
    <location>
        <begin position="20"/>
        <end position="72"/>
    </location>
</feature>
<dbReference type="InterPro" id="IPR001387">
    <property type="entry name" value="Cro/C1-type_HTH"/>
</dbReference>
<accession>A0A917Q320</accession>
<gene>
    <name evidence="2" type="ORF">GCM10011322_01280</name>
</gene>
<keyword evidence="3" id="KW-1185">Reference proteome</keyword>
<dbReference type="PROSITE" id="PS50943">
    <property type="entry name" value="HTH_CROC1"/>
    <property type="match status" value="1"/>
</dbReference>
<dbReference type="GO" id="GO:0003677">
    <property type="term" value="F:DNA binding"/>
    <property type="evidence" value="ECO:0007669"/>
    <property type="project" value="InterPro"/>
</dbReference>
<dbReference type="CDD" id="cd00093">
    <property type="entry name" value="HTH_XRE"/>
    <property type="match status" value="1"/>
</dbReference>
<dbReference type="AlphaFoldDB" id="A0A917Q320"/>
<organism evidence="2 3">
    <name type="scientific">Salinarimonas ramus</name>
    <dbReference type="NCBI Taxonomy" id="690164"/>
    <lineage>
        <taxon>Bacteria</taxon>
        <taxon>Pseudomonadati</taxon>
        <taxon>Pseudomonadota</taxon>
        <taxon>Alphaproteobacteria</taxon>
        <taxon>Hyphomicrobiales</taxon>
        <taxon>Salinarimonadaceae</taxon>
        <taxon>Salinarimonas</taxon>
    </lineage>
</organism>
<comment type="caution">
    <text evidence="2">The sequence shown here is derived from an EMBL/GenBank/DDBJ whole genome shotgun (WGS) entry which is preliminary data.</text>
</comment>
<dbReference type="SMART" id="SM00530">
    <property type="entry name" value="HTH_XRE"/>
    <property type="match status" value="1"/>
</dbReference>
<evidence type="ECO:0000313" key="3">
    <source>
        <dbReference type="Proteomes" id="UP000600449"/>
    </source>
</evidence>
<dbReference type="Gene3D" id="1.10.260.40">
    <property type="entry name" value="lambda repressor-like DNA-binding domains"/>
    <property type="match status" value="1"/>
</dbReference>
<name>A0A917Q320_9HYPH</name>
<dbReference type="Pfam" id="PF01381">
    <property type="entry name" value="HTH_3"/>
    <property type="match status" value="1"/>
</dbReference>
<sequence>MTRMTLLPTTPEFQRMMLYKIARTLAGLTVRDLSVEAGVSTNTLTRLESGEELKPATVRKIRAALEAHGVEFVPHPTWAEWVQPRAKDG</sequence>
<proteinExistence type="predicted"/>
<reference evidence="2 3" key="1">
    <citation type="journal article" date="2014" name="Int. J. Syst. Evol. Microbiol.">
        <title>Complete genome sequence of Corynebacterium casei LMG S-19264T (=DSM 44701T), isolated from a smear-ripened cheese.</title>
        <authorList>
            <consortium name="US DOE Joint Genome Institute (JGI-PGF)"/>
            <person name="Walter F."/>
            <person name="Albersmeier A."/>
            <person name="Kalinowski J."/>
            <person name="Ruckert C."/>
        </authorList>
    </citation>
    <scope>NUCLEOTIDE SEQUENCE [LARGE SCALE GENOMIC DNA]</scope>
    <source>
        <strain evidence="2 3">CGMCC 1.9161</strain>
    </source>
</reference>
<dbReference type="Proteomes" id="UP000600449">
    <property type="component" value="Unassembled WGS sequence"/>
</dbReference>